<evidence type="ECO:0000313" key="2">
    <source>
        <dbReference type="Proteomes" id="UP000799770"/>
    </source>
</evidence>
<dbReference type="Proteomes" id="UP000799770">
    <property type="component" value="Unassembled WGS sequence"/>
</dbReference>
<name>A0A6A5YM05_9PLEO</name>
<dbReference type="EMBL" id="ML977355">
    <property type="protein sequence ID" value="KAF2107251.1"/>
    <property type="molecule type" value="Genomic_DNA"/>
</dbReference>
<evidence type="ECO:0000313" key="1">
    <source>
        <dbReference type="EMBL" id="KAF2107251.1"/>
    </source>
</evidence>
<protein>
    <submittedName>
        <fullName evidence="1">Uncharacterized protein</fullName>
    </submittedName>
</protein>
<accession>A0A6A5YM05</accession>
<gene>
    <name evidence="1" type="ORF">BDV96DRAFT_302643</name>
</gene>
<sequence length="154" mass="18120">MPQMISLYPSLKVRFISAFQCSMRAFIHRHPRHLAAFHSPYTLPEQREKSARAPRFFTSSSLPYILRIRSLFCVQYRNPQPPRNRPPQDRRYSIVFVATVRSLFFYQWKDSPPRNRPRWTGHLFEIEGIAAILHSQPLLPSHFGAPLRFIGDCP</sequence>
<reference evidence="1" key="1">
    <citation type="journal article" date="2020" name="Stud. Mycol.">
        <title>101 Dothideomycetes genomes: a test case for predicting lifestyles and emergence of pathogens.</title>
        <authorList>
            <person name="Haridas S."/>
            <person name="Albert R."/>
            <person name="Binder M."/>
            <person name="Bloem J."/>
            <person name="Labutti K."/>
            <person name="Salamov A."/>
            <person name="Andreopoulos B."/>
            <person name="Baker S."/>
            <person name="Barry K."/>
            <person name="Bills G."/>
            <person name="Bluhm B."/>
            <person name="Cannon C."/>
            <person name="Castanera R."/>
            <person name="Culley D."/>
            <person name="Daum C."/>
            <person name="Ezra D."/>
            <person name="Gonzalez J."/>
            <person name="Henrissat B."/>
            <person name="Kuo A."/>
            <person name="Liang C."/>
            <person name="Lipzen A."/>
            <person name="Lutzoni F."/>
            <person name="Magnuson J."/>
            <person name="Mondo S."/>
            <person name="Nolan M."/>
            <person name="Ohm R."/>
            <person name="Pangilinan J."/>
            <person name="Park H.-J."/>
            <person name="Ramirez L."/>
            <person name="Alfaro M."/>
            <person name="Sun H."/>
            <person name="Tritt A."/>
            <person name="Yoshinaga Y."/>
            <person name="Zwiers L.-H."/>
            <person name="Turgeon B."/>
            <person name="Goodwin S."/>
            <person name="Spatafora J."/>
            <person name="Crous P."/>
            <person name="Grigoriev I."/>
        </authorList>
    </citation>
    <scope>NUCLEOTIDE SEQUENCE</scope>
    <source>
        <strain evidence="1">CBS 627.86</strain>
    </source>
</reference>
<proteinExistence type="predicted"/>
<dbReference type="AlphaFoldDB" id="A0A6A5YM05"/>
<organism evidence="1 2">
    <name type="scientific">Lophiotrema nucula</name>
    <dbReference type="NCBI Taxonomy" id="690887"/>
    <lineage>
        <taxon>Eukaryota</taxon>
        <taxon>Fungi</taxon>
        <taxon>Dikarya</taxon>
        <taxon>Ascomycota</taxon>
        <taxon>Pezizomycotina</taxon>
        <taxon>Dothideomycetes</taxon>
        <taxon>Pleosporomycetidae</taxon>
        <taxon>Pleosporales</taxon>
        <taxon>Lophiotremataceae</taxon>
        <taxon>Lophiotrema</taxon>
    </lineage>
</organism>
<keyword evidence="2" id="KW-1185">Reference proteome</keyword>